<evidence type="ECO:0000313" key="1">
    <source>
        <dbReference type="EMBL" id="AQN31785.1"/>
    </source>
</evidence>
<evidence type="ECO:0000313" key="2">
    <source>
        <dbReference type="Proteomes" id="UP000223204"/>
    </source>
</evidence>
<reference evidence="1 2" key="1">
    <citation type="submission" date="2016-11" db="EMBL/GenBank/DDBJ databases">
        <title>Biological and genomic characterization of a historic collection of therapeutic Escherichia coli bacteriophage.</title>
        <authorList>
            <person name="Baig A."/>
            <person name="Colom J."/>
            <person name="Atterbury R."/>
            <person name="Barrow P."/>
        </authorList>
    </citation>
    <scope>NUCLEOTIDE SEQUENCE [LARGE SCALE GENOMIC DNA]</scope>
</reference>
<gene>
    <name evidence="1" type="ORF">G_28</name>
</gene>
<dbReference type="Proteomes" id="UP000223204">
    <property type="component" value="Segment"/>
</dbReference>
<protein>
    <submittedName>
        <fullName evidence="1">Uncharacterized protein</fullName>
    </submittedName>
</protein>
<keyword evidence="2" id="KW-1185">Reference proteome</keyword>
<accession>A0A1Q1PUM9</accession>
<name>A0A1Q1PUM9_9CAUD</name>
<organism evidence="1 2">
    <name type="scientific">Escherichia phage G_AB-2017</name>
    <dbReference type="NCBI Taxonomy" id="1933113"/>
    <lineage>
        <taxon>Viruses</taxon>
        <taxon>Duplodnaviria</taxon>
        <taxon>Heunggongvirae</taxon>
        <taxon>Uroviricota</taxon>
        <taxon>Caudoviricetes</taxon>
        <taxon>Sarkviridae</taxon>
        <taxon>Guernseyvirinae</taxon>
        <taxon>Kagunavirus</taxon>
        <taxon>Kagunavirus GAB2017</taxon>
    </lineage>
</organism>
<dbReference type="EMBL" id="KY295895">
    <property type="protein sequence ID" value="AQN31785.1"/>
    <property type="molecule type" value="Genomic_DNA"/>
</dbReference>
<proteinExistence type="predicted"/>
<sequence>MISILEFIDNQVWYEPELNKYSVNGKIFRRKGQAERYAAKLYRQLVKDGFFK</sequence>